<dbReference type="EMBL" id="HACG01049467">
    <property type="protein sequence ID" value="CEK96332.1"/>
    <property type="molecule type" value="Transcribed_RNA"/>
</dbReference>
<reference evidence="1" key="1">
    <citation type="submission" date="2014-12" db="EMBL/GenBank/DDBJ databases">
        <title>Insight into the proteome of Arion vulgaris.</title>
        <authorList>
            <person name="Aradska J."/>
            <person name="Bulat T."/>
            <person name="Smidak R."/>
            <person name="Sarate P."/>
            <person name="Gangsoo J."/>
            <person name="Sialana F."/>
            <person name="Bilban M."/>
            <person name="Lubec G."/>
        </authorList>
    </citation>
    <scope>NUCLEOTIDE SEQUENCE</scope>
    <source>
        <tissue evidence="1">Skin</tissue>
    </source>
</reference>
<name>A0A0B7BTT7_9EUPU</name>
<proteinExistence type="predicted"/>
<gene>
    <name evidence="1" type="primary">ORF211557</name>
</gene>
<dbReference type="AlphaFoldDB" id="A0A0B7BTT7"/>
<evidence type="ECO:0000313" key="1">
    <source>
        <dbReference type="EMBL" id="CEK96332.1"/>
    </source>
</evidence>
<accession>A0A0B7BTT7</accession>
<protein>
    <submittedName>
        <fullName evidence="1">Uncharacterized protein</fullName>
    </submittedName>
</protein>
<sequence>MSKGIYLYVYFLTKSRERTFFPIGSPRSLNQVGYGCDPVPYHSSLLKDFDLQTEI</sequence>
<organism evidence="1">
    <name type="scientific">Arion vulgaris</name>
    <dbReference type="NCBI Taxonomy" id="1028688"/>
    <lineage>
        <taxon>Eukaryota</taxon>
        <taxon>Metazoa</taxon>
        <taxon>Spiralia</taxon>
        <taxon>Lophotrochozoa</taxon>
        <taxon>Mollusca</taxon>
        <taxon>Gastropoda</taxon>
        <taxon>Heterobranchia</taxon>
        <taxon>Euthyneura</taxon>
        <taxon>Panpulmonata</taxon>
        <taxon>Eupulmonata</taxon>
        <taxon>Stylommatophora</taxon>
        <taxon>Helicina</taxon>
        <taxon>Arionoidea</taxon>
        <taxon>Arionidae</taxon>
        <taxon>Arion</taxon>
    </lineage>
</organism>